<feature type="region of interest" description="Disordered" evidence="3">
    <location>
        <begin position="736"/>
        <end position="772"/>
    </location>
</feature>
<proteinExistence type="predicted"/>
<evidence type="ECO:0000256" key="2">
    <source>
        <dbReference type="ARBA" id="ARBA00023242"/>
    </source>
</evidence>
<feature type="region of interest" description="Disordered" evidence="3">
    <location>
        <begin position="25"/>
        <end position="51"/>
    </location>
</feature>
<dbReference type="GO" id="GO:0003682">
    <property type="term" value="F:chromatin binding"/>
    <property type="evidence" value="ECO:0007669"/>
    <property type="project" value="TreeGrafter"/>
</dbReference>
<evidence type="ECO:0000256" key="3">
    <source>
        <dbReference type="SAM" id="MobiDB-lite"/>
    </source>
</evidence>
<feature type="domain" description="SNF2 N-terminal" evidence="4">
    <location>
        <begin position="74"/>
        <end position="233"/>
    </location>
</feature>
<feature type="region of interest" description="Disordered" evidence="3">
    <location>
        <begin position="682"/>
        <end position="718"/>
    </location>
</feature>
<dbReference type="Proteomes" id="UP000326396">
    <property type="component" value="Linkage Group LG15"/>
</dbReference>
<dbReference type="Gene3D" id="6.10.250.1310">
    <property type="match status" value="1"/>
</dbReference>
<evidence type="ECO:0000259" key="4">
    <source>
        <dbReference type="Pfam" id="PF00176"/>
    </source>
</evidence>
<dbReference type="GO" id="GO:0005634">
    <property type="term" value="C:nucleus"/>
    <property type="evidence" value="ECO:0007669"/>
    <property type="project" value="UniProtKB-SubCell"/>
</dbReference>
<keyword evidence="2" id="KW-0539">Nucleus</keyword>
<accession>A0A5N6P1L2</accession>
<gene>
    <name evidence="5" type="ORF">E3N88_14494</name>
</gene>
<comment type="caution">
    <text evidence="5">The sequence shown here is derived from an EMBL/GenBank/DDBJ whole genome shotgun (WGS) entry which is preliminary data.</text>
</comment>
<dbReference type="AlphaFoldDB" id="A0A5N6P1L2"/>
<feature type="compositionally biased region" description="Polar residues" evidence="3">
    <location>
        <begin position="736"/>
        <end position="770"/>
    </location>
</feature>
<organism evidence="5 6">
    <name type="scientific">Mikania micrantha</name>
    <name type="common">bitter vine</name>
    <dbReference type="NCBI Taxonomy" id="192012"/>
    <lineage>
        <taxon>Eukaryota</taxon>
        <taxon>Viridiplantae</taxon>
        <taxon>Streptophyta</taxon>
        <taxon>Embryophyta</taxon>
        <taxon>Tracheophyta</taxon>
        <taxon>Spermatophyta</taxon>
        <taxon>Magnoliopsida</taxon>
        <taxon>eudicotyledons</taxon>
        <taxon>Gunneridae</taxon>
        <taxon>Pentapetalae</taxon>
        <taxon>asterids</taxon>
        <taxon>campanulids</taxon>
        <taxon>Asterales</taxon>
        <taxon>Asteraceae</taxon>
        <taxon>Asteroideae</taxon>
        <taxon>Heliantheae alliance</taxon>
        <taxon>Eupatorieae</taxon>
        <taxon>Mikania</taxon>
    </lineage>
</organism>
<dbReference type="OrthoDB" id="885191at2759"/>
<reference evidence="5 6" key="1">
    <citation type="submission" date="2019-05" db="EMBL/GenBank/DDBJ databases">
        <title>Mikania micrantha, genome provides insights into the molecular mechanism of rapid growth.</title>
        <authorList>
            <person name="Liu B."/>
        </authorList>
    </citation>
    <scope>NUCLEOTIDE SEQUENCE [LARGE SCALE GENOMIC DNA]</scope>
    <source>
        <strain evidence="5">NLD-2019</strain>
        <tissue evidence="5">Leaf</tissue>
    </source>
</reference>
<feature type="compositionally biased region" description="Basic and acidic residues" evidence="3">
    <location>
        <begin position="25"/>
        <end position="40"/>
    </location>
</feature>
<dbReference type="GO" id="GO:0042393">
    <property type="term" value="F:histone binding"/>
    <property type="evidence" value="ECO:0007669"/>
    <property type="project" value="TreeGrafter"/>
</dbReference>
<dbReference type="GO" id="GO:0000785">
    <property type="term" value="C:chromatin"/>
    <property type="evidence" value="ECO:0007669"/>
    <property type="project" value="TreeGrafter"/>
</dbReference>
<dbReference type="SUPFAM" id="SSF52540">
    <property type="entry name" value="P-loop containing nucleoside triphosphate hydrolases"/>
    <property type="match status" value="2"/>
</dbReference>
<evidence type="ECO:0000313" key="5">
    <source>
        <dbReference type="EMBL" id="KAD5803134.1"/>
    </source>
</evidence>
<dbReference type="GO" id="GO:0003677">
    <property type="term" value="F:DNA binding"/>
    <property type="evidence" value="ECO:0007669"/>
    <property type="project" value="TreeGrafter"/>
</dbReference>
<keyword evidence="6" id="KW-1185">Reference proteome</keyword>
<sequence>MTADKPYSSISKEKKREKLMALIERIKNKEQSPVKNRDNTNSKNRARNSTRQKKFNSIFYQKLFRGRNMKVLNDINEKTAKRSCSGSGELADFQFEAPTKTHDHVLPYVNKLCDYWNRGQNTVFFDGQDRLVKVVVFVSSLHDNLKNPILIVACSSVLSLWEVEFTKCSSSVNVVTYKGNNGARAAIRDAEFYSEKGCIKFQVLLCSLDAIVEDMEKLDHIKWELLVIDECQRPVFLPHFKKLKMLMADMKLLTVSGEFVDICQSHGNILSLLDSKFELNDNINTLKERLSPFIAFECKFNTLDFEEYWVPVHLSSMQMEQYCSILASILEAISSSSKNSSLNDILTKIQKCCDHPYLVDPILRDSSRKASSIDSLDNEINVSGKMQLLDKLLLEVKRCGLRALVLFQSAVNPEKISTGHFLDDLVHQRFGENSYVHIPVVKVLSNSECAKRKELLKLFNNVENDRFICLFDYQACHSSIKLSHVNVVILFNSVGNPLNDIKHLRKIIIDSPCERLHVFRLYSTFTVEEKALILAKQGITVNYTPSSVCHQLLAWGAPYLFQKVQNFESICSIDDLVHELSTLLTDTRDKTGPTKCSMISKARMQNGAYADGILLFGETETHTKESCSIDEHLANNTPSVFWSNLVKQSQHRPENSSSALTRRVRKLTRVSFEEGYLNDATTSSFGRVRPRSKRKVSEKAKRKQAGTSKLNNVTEECTQKDSLPLNLTDAQLPLLPSTSISESTPLNTKTNGGQQSQNDQPQHSSSSTPLETEIERIQKEREQIIKFHQAKKSMLLSECEREISEVKKKYDMLIHDSETSLTKEIKILEDYQKLVDSNKLLAEILAQNWHENLNLNRSELISKRTHEETSPLNIPNIPASALIRSKSALLTSGPTTYLTGHGLDGSRLRGPPPHLRANQSLFASFHNQPATGEPFLESLATMSTTQTLPWTQTESNCLSMAFNRIYDDVGPTLPFLG</sequence>
<dbReference type="GO" id="GO:0005524">
    <property type="term" value="F:ATP binding"/>
    <property type="evidence" value="ECO:0007669"/>
    <property type="project" value="InterPro"/>
</dbReference>
<dbReference type="GO" id="GO:0016887">
    <property type="term" value="F:ATP hydrolysis activity"/>
    <property type="evidence" value="ECO:0007669"/>
    <property type="project" value="TreeGrafter"/>
</dbReference>
<dbReference type="EMBL" id="SZYD01000007">
    <property type="protein sequence ID" value="KAD5803134.1"/>
    <property type="molecule type" value="Genomic_DNA"/>
</dbReference>
<dbReference type="PANTHER" id="PTHR45623">
    <property type="entry name" value="CHROMODOMAIN-HELICASE-DNA-BINDING PROTEIN 3-RELATED-RELATED"/>
    <property type="match status" value="1"/>
</dbReference>
<evidence type="ECO:0000313" key="6">
    <source>
        <dbReference type="Proteomes" id="UP000326396"/>
    </source>
</evidence>
<feature type="compositionally biased region" description="Basic residues" evidence="3">
    <location>
        <begin position="688"/>
        <end position="704"/>
    </location>
</feature>
<dbReference type="Gene3D" id="3.40.50.10810">
    <property type="entry name" value="Tandem AAA-ATPase domain"/>
    <property type="match status" value="1"/>
</dbReference>
<dbReference type="InterPro" id="IPR000330">
    <property type="entry name" value="SNF2_N"/>
</dbReference>
<dbReference type="InterPro" id="IPR027417">
    <property type="entry name" value="P-loop_NTPase"/>
</dbReference>
<comment type="subcellular location">
    <subcellularLocation>
        <location evidence="1">Nucleus</location>
    </subcellularLocation>
</comment>
<dbReference type="Gene3D" id="3.40.50.300">
    <property type="entry name" value="P-loop containing nucleotide triphosphate hydrolases"/>
    <property type="match status" value="1"/>
</dbReference>
<feature type="compositionally biased region" description="Polar residues" evidence="3">
    <location>
        <begin position="705"/>
        <end position="716"/>
    </location>
</feature>
<name>A0A5N6P1L2_9ASTR</name>
<dbReference type="InterPro" id="IPR038718">
    <property type="entry name" value="SNF2-like_sf"/>
</dbReference>
<dbReference type="PANTHER" id="PTHR45623:SF46">
    <property type="entry name" value="SNF2-RELATED DOMAIN, P-LOOP CONTAINING NUCLEOSIDE TRIPHOSPHATE HYDROLASE-RELATED"/>
    <property type="match status" value="1"/>
</dbReference>
<dbReference type="Pfam" id="PF00176">
    <property type="entry name" value="SNF2-rel_dom"/>
    <property type="match status" value="1"/>
</dbReference>
<dbReference type="GO" id="GO:0140658">
    <property type="term" value="F:ATP-dependent chromatin remodeler activity"/>
    <property type="evidence" value="ECO:0007669"/>
    <property type="project" value="TreeGrafter"/>
</dbReference>
<protein>
    <recommendedName>
        <fullName evidence="4">SNF2 N-terminal domain-containing protein</fullName>
    </recommendedName>
</protein>
<evidence type="ECO:0000256" key="1">
    <source>
        <dbReference type="ARBA" id="ARBA00004123"/>
    </source>
</evidence>